<evidence type="ECO:0000313" key="17">
    <source>
        <dbReference type="Proteomes" id="UP001501920"/>
    </source>
</evidence>
<dbReference type="InterPro" id="IPR000826">
    <property type="entry name" value="Formyl_rcpt-rel"/>
</dbReference>
<evidence type="ECO:0000256" key="4">
    <source>
        <dbReference type="ARBA" id="ARBA00022692"/>
    </source>
</evidence>
<keyword evidence="9 13" id="KW-0675">Receptor</keyword>
<dbReference type="PROSITE" id="PS50262">
    <property type="entry name" value="G_PROTEIN_RECEP_F1_2"/>
    <property type="match status" value="1"/>
</dbReference>
<keyword evidence="7 14" id="KW-0472">Membrane</keyword>
<gene>
    <name evidence="16" type="primary">CMKLR1</name>
</gene>
<sequence>FILLTMSVSWVCYSNFIMTAAEYPDFKNQIPPRMCKNVPCIFYSVVNVIIFTLGVAGNGLVIWIAGFKVKKSVNAIWYLSLAVSDFLFSSTLPLGIVEVVKNEWIFGLFMCKFIYFNMYLNWFSSIFLLVIISVDRCVVVMFPVWAQNKRTVRKASVIVMLAWIISAALSLPTAFYLDVKYDHNLRSICDRNYKSNQEKTVDVLCKFIFGFVIPYLIIIICYVVIIRKLKSNQMTKSKKPFKIMTVLIVTFLICWLPYNTFALMELDIEKYKSFYLSGLTVVVVLANANSCLNPFLYAFMGKDFKNQCYALLSKIENAIAEEEDQYKARGTVLTTSGENKLSTTV</sequence>
<evidence type="ECO:0000256" key="9">
    <source>
        <dbReference type="ARBA" id="ARBA00023170"/>
    </source>
</evidence>
<dbReference type="GO" id="GO:0006935">
    <property type="term" value="P:chemotaxis"/>
    <property type="evidence" value="ECO:0007669"/>
    <property type="project" value="UniProtKB-KW"/>
</dbReference>
<dbReference type="STRING" id="42514.ENSPNAP00000024425"/>
<dbReference type="GO" id="GO:0005886">
    <property type="term" value="C:plasma membrane"/>
    <property type="evidence" value="ECO:0007669"/>
    <property type="project" value="UniProtKB-SubCell"/>
</dbReference>
<keyword evidence="11 13" id="KW-0807">Transducer</keyword>
<reference evidence="16" key="3">
    <citation type="submission" date="2025-09" db="UniProtKB">
        <authorList>
            <consortium name="Ensembl"/>
        </authorList>
    </citation>
    <scope>IDENTIFICATION</scope>
</reference>
<dbReference type="Proteomes" id="UP001501920">
    <property type="component" value="Chromosome 20"/>
</dbReference>
<dbReference type="GO" id="GO:0007200">
    <property type="term" value="P:phospholipase C-activating G protein-coupled receptor signaling pathway"/>
    <property type="evidence" value="ECO:0007669"/>
    <property type="project" value="TreeGrafter"/>
</dbReference>
<organism evidence="16 17">
    <name type="scientific">Pygocentrus nattereri</name>
    <name type="common">Red-bellied piranha</name>
    <dbReference type="NCBI Taxonomy" id="42514"/>
    <lineage>
        <taxon>Eukaryota</taxon>
        <taxon>Metazoa</taxon>
        <taxon>Chordata</taxon>
        <taxon>Craniata</taxon>
        <taxon>Vertebrata</taxon>
        <taxon>Euteleostomi</taxon>
        <taxon>Actinopterygii</taxon>
        <taxon>Neopterygii</taxon>
        <taxon>Teleostei</taxon>
        <taxon>Ostariophysi</taxon>
        <taxon>Characiformes</taxon>
        <taxon>Characoidei</taxon>
        <taxon>Pygocentrus</taxon>
    </lineage>
</organism>
<dbReference type="PRINTS" id="PR00237">
    <property type="entry name" value="GPCRRHODOPSN"/>
</dbReference>
<comment type="subcellular location">
    <subcellularLocation>
        <location evidence="1">Cell membrane</location>
        <topology evidence="1">Multi-pass membrane protein</topology>
    </subcellularLocation>
</comment>
<evidence type="ECO:0000256" key="5">
    <source>
        <dbReference type="ARBA" id="ARBA00022989"/>
    </source>
</evidence>
<dbReference type="GO" id="GO:0006954">
    <property type="term" value="P:inflammatory response"/>
    <property type="evidence" value="ECO:0007669"/>
    <property type="project" value="TreeGrafter"/>
</dbReference>
<feature type="transmembrane region" description="Helical" evidence="14">
    <location>
        <begin position="40"/>
        <end position="64"/>
    </location>
</feature>
<evidence type="ECO:0000256" key="6">
    <source>
        <dbReference type="ARBA" id="ARBA00023040"/>
    </source>
</evidence>
<evidence type="ECO:0000256" key="3">
    <source>
        <dbReference type="ARBA" id="ARBA00022500"/>
    </source>
</evidence>
<name>A0A3B4DLT3_PYGNA</name>
<dbReference type="Pfam" id="PF00001">
    <property type="entry name" value="7tm_1"/>
    <property type="match status" value="1"/>
</dbReference>
<comment type="similarity">
    <text evidence="12">Belongs to the chemokine-like receptor (CMKLR) family.</text>
</comment>
<evidence type="ECO:0000256" key="2">
    <source>
        <dbReference type="ARBA" id="ARBA00022475"/>
    </source>
</evidence>
<keyword evidence="8" id="KW-1015">Disulfide bond</keyword>
<reference evidence="16" key="2">
    <citation type="submission" date="2025-08" db="UniProtKB">
        <authorList>
            <consortium name="Ensembl"/>
        </authorList>
    </citation>
    <scope>IDENTIFICATION</scope>
</reference>
<keyword evidence="5 14" id="KW-1133">Transmembrane helix</keyword>
<dbReference type="SUPFAM" id="SSF81321">
    <property type="entry name" value="Family A G protein-coupled receptor-like"/>
    <property type="match status" value="1"/>
</dbReference>
<protein>
    <recommendedName>
        <fullName evidence="15">G-protein coupled receptors family 1 profile domain-containing protein</fullName>
    </recommendedName>
</protein>
<reference evidence="16 17" key="1">
    <citation type="submission" date="2020-10" db="EMBL/GenBank/DDBJ databases">
        <title>Pygocentrus nattereri (red-bellied piranha) genome, fPygNat1, primary haplotype.</title>
        <authorList>
            <person name="Myers G."/>
            <person name="Meyer A."/>
            <person name="Karagic N."/>
            <person name="Pippel M."/>
            <person name="Winkler S."/>
            <person name="Tracey A."/>
            <person name="Wood J."/>
            <person name="Formenti G."/>
            <person name="Howe K."/>
            <person name="Fedrigo O."/>
            <person name="Jarvis E.D."/>
        </authorList>
    </citation>
    <scope>NUCLEOTIDE SEQUENCE [LARGE SCALE GENOMIC DNA]</scope>
</reference>
<keyword evidence="10" id="KW-0325">Glycoprotein</keyword>
<dbReference type="PRINTS" id="PR00526">
    <property type="entry name" value="FMETLEUPHER"/>
</dbReference>
<dbReference type="OMA" id="ISKFESW"/>
<accession>A0A3B4DLT3</accession>
<dbReference type="GO" id="GO:0004930">
    <property type="term" value="F:G protein-coupled receptor activity"/>
    <property type="evidence" value="ECO:0007669"/>
    <property type="project" value="UniProtKB-KW"/>
</dbReference>
<feature type="transmembrane region" description="Helical" evidence="14">
    <location>
        <begin position="76"/>
        <end position="97"/>
    </location>
</feature>
<comment type="similarity">
    <text evidence="13">Belongs to the G-protein coupled receptor 1 family.</text>
</comment>
<evidence type="ECO:0000256" key="1">
    <source>
        <dbReference type="ARBA" id="ARBA00004651"/>
    </source>
</evidence>
<keyword evidence="17" id="KW-1185">Reference proteome</keyword>
<dbReference type="Ensembl" id="ENSPNAT00000010158.2">
    <property type="protein sequence ID" value="ENSPNAP00000024425.2"/>
    <property type="gene ID" value="ENSPNAG00000001267.2"/>
</dbReference>
<evidence type="ECO:0000256" key="13">
    <source>
        <dbReference type="RuleBase" id="RU000688"/>
    </source>
</evidence>
<evidence type="ECO:0000256" key="8">
    <source>
        <dbReference type="ARBA" id="ARBA00023157"/>
    </source>
</evidence>
<dbReference type="AlphaFoldDB" id="A0A3B4DLT3"/>
<evidence type="ECO:0000313" key="16">
    <source>
        <dbReference type="Ensembl" id="ENSPNAP00000024425.2"/>
    </source>
</evidence>
<evidence type="ECO:0000259" key="15">
    <source>
        <dbReference type="PROSITE" id="PS50262"/>
    </source>
</evidence>
<dbReference type="FunFam" id="1.20.1070.10:FF:000034">
    <property type="entry name" value="G-protein coupled receptor 1"/>
    <property type="match status" value="1"/>
</dbReference>
<keyword evidence="6 13" id="KW-0297">G-protein coupled receptor</keyword>
<proteinExistence type="inferred from homology"/>
<dbReference type="Gene3D" id="1.20.1070.10">
    <property type="entry name" value="Rhodopsin 7-helix transmembrane proteins"/>
    <property type="match status" value="1"/>
</dbReference>
<feature type="transmembrane region" description="Helical" evidence="14">
    <location>
        <begin position="207"/>
        <end position="229"/>
    </location>
</feature>
<dbReference type="SMART" id="SM01381">
    <property type="entry name" value="7TM_GPCR_Srsx"/>
    <property type="match status" value="1"/>
</dbReference>
<dbReference type="PANTHER" id="PTHR24225:SF0">
    <property type="entry name" value="N-FORMYL PEPTIDE RECEPTOR 2"/>
    <property type="match status" value="1"/>
</dbReference>
<evidence type="ECO:0000256" key="11">
    <source>
        <dbReference type="ARBA" id="ARBA00023224"/>
    </source>
</evidence>
<keyword evidence="4 13" id="KW-0812">Transmembrane</keyword>
<dbReference type="GeneTree" id="ENSGT01020000230438"/>
<evidence type="ECO:0000256" key="12">
    <source>
        <dbReference type="ARBA" id="ARBA00025736"/>
    </source>
</evidence>
<feature type="transmembrane region" description="Helical" evidence="14">
    <location>
        <begin position="157"/>
        <end position="177"/>
    </location>
</feature>
<dbReference type="PROSITE" id="PS00237">
    <property type="entry name" value="G_PROTEIN_RECEP_F1_1"/>
    <property type="match status" value="1"/>
</dbReference>
<evidence type="ECO:0000256" key="10">
    <source>
        <dbReference type="ARBA" id="ARBA00023180"/>
    </source>
</evidence>
<dbReference type="InterPro" id="IPR000276">
    <property type="entry name" value="GPCR_Rhodpsn"/>
</dbReference>
<dbReference type="GO" id="GO:0007204">
    <property type="term" value="P:positive regulation of cytosolic calcium ion concentration"/>
    <property type="evidence" value="ECO:0007669"/>
    <property type="project" value="TreeGrafter"/>
</dbReference>
<dbReference type="PANTHER" id="PTHR24225">
    <property type="entry name" value="CHEMOTACTIC RECEPTOR"/>
    <property type="match status" value="1"/>
</dbReference>
<keyword evidence="3" id="KW-0145">Chemotaxis</keyword>
<keyword evidence="2" id="KW-1003">Cell membrane</keyword>
<evidence type="ECO:0000256" key="7">
    <source>
        <dbReference type="ARBA" id="ARBA00023136"/>
    </source>
</evidence>
<feature type="transmembrane region" description="Helical" evidence="14">
    <location>
        <begin position="241"/>
        <end position="258"/>
    </location>
</feature>
<feature type="domain" description="G-protein coupled receptors family 1 profile" evidence="15">
    <location>
        <begin position="57"/>
        <end position="297"/>
    </location>
</feature>
<dbReference type="InterPro" id="IPR017452">
    <property type="entry name" value="GPCR_Rhodpsn_7TM"/>
</dbReference>
<dbReference type="GO" id="GO:0004875">
    <property type="term" value="F:complement receptor activity"/>
    <property type="evidence" value="ECO:0007669"/>
    <property type="project" value="TreeGrafter"/>
</dbReference>
<feature type="transmembrane region" description="Helical" evidence="14">
    <location>
        <begin position="278"/>
        <end position="299"/>
    </location>
</feature>
<evidence type="ECO:0000256" key="14">
    <source>
        <dbReference type="SAM" id="Phobius"/>
    </source>
</evidence>